<dbReference type="AlphaFoldDB" id="A0A643C0E4"/>
<reference evidence="1 2" key="1">
    <citation type="journal article" date="2019" name="PLoS ONE">
        <title>Genomic analyses reveal an absence of contemporary introgressive admixture between fin whales and blue whales, despite known hybrids.</title>
        <authorList>
            <person name="Westbury M.V."/>
            <person name="Petersen B."/>
            <person name="Lorenzen E.D."/>
        </authorList>
    </citation>
    <scope>NUCLEOTIDE SEQUENCE [LARGE SCALE GENOMIC DNA]</scope>
    <source>
        <strain evidence="1">FinWhale-01</strain>
    </source>
</reference>
<comment type="caution">
    <text evidence="1">The sequence shown here is derived from an EMBL/GenBank/DDBJ whole genome shotgun (WGS) entry which is preliminary data.</text>
</comment>
<dbReference type="Proteomes" id="UP000437017">
    <property type="component" value="Unassembled WGS sequence"/>
</dbReference>
<accession>A0A643C0E4</accession>
<sequence length="89" mass="9820">MLDKLTSGLALCLSTSAPRLRERLPLKIFLRNRLKYALTGDKITEFCMHPLGFTTMFDIGNLGLATGGTDLGRTDVITNREISWPFGCG</sequence>
<gene>
    <name evidence="1" type="ORF">E2I00_002216</name>
</gene>
<keyword evidence="2" id="KW-1185">Reference proteome</keyword>
<dbReference type="Gene3D" id="3.10.290.10">
    <property type="entry name" value="RNA-binding S4 domain"/>
    <property type="match status" value="1"/>
</dbReference>
<evidence type="ECO:0000313" key="2">
    <source>
        <dbReference type="Proteomes" id="UP000437017"/>
    </source>
</evidence>
<evidence type="ECO:0000313" key="1">
    <source>
        <dbReference type="EMBL" id="KAB0393731.1"/>
    </source>
</evidence>
<dbReference type="InterPro" id="IPR036986">
    <property type="entry name" value="S4_RNA-bd_sf"/>
</dbReference>
<dbReference type="GO" id="GO:0003723">
    <property type="term" value="F:RNA binding"/>
    <property type="evidence" value="ECO:0007669"/>
    <property type="project" value="InterPro"/>
</dbReference>
<dbReference type="EMBL" id="SGJD01003007">
    <property type="protein sequence ID" value="KAB0393731.1"/>
    <property type="molecule type" value="Genomic_DNA"/>
</dbReference>
<proteinExistence type="predicted"/>
<organism evidence="1 2">
    <name type="scientific">Balaenoptera physalus</name>
    <name type="common">Fin whale</name>
    <name type="synonym">Balaena physalus</name>
    <dbReference type="NCBI Taxonomy" id="9770"/>
    <lineage>
        <taxon>Eukaryota</taxon>
        <taxon>Metazoa</taxon>
        <taxon>Chordata</taxon>
        <taxon>Craniata</taxon>
        <taxon>Vertebrata</taxon>
        <taxon>Euteleostomi</taxon>
        <taxon>Mammalia</taxon>
        <taxon>Eutheria</taxon>
        <taxon>Laurasiatheria</taxon>
        <taxon>Artiodactyla</taxon>
        <taxon>Whippomorpha</taxon>
        <taxon>Cetacea</taxon>
        <taxon>Mysticeti</taxon>
        <taxon>Balaenopteridae</taxon>
        <taxon>Balaenoptera</taxon>
    </lineage>
</organism>
<name>A0A643C0E4_BALPH</name>
<protein>
    <submittedName>
        <fullName evidence="1">Uncharacterized protein</fullName>
    </submittedName>
</protein>